<dbReference type="PANTHER" id="PTHR47150:SF6">
    <property type="entry name" value="OS01G0872900 PROTEIN"/>
    <property type="match status" value="1"/>
</dbReference>
<evidence type="ECO:0000313" key="2">
    <source>
        <dbReference type="Proteomes" id="UP000030748"/>
    </source>
</evidence>
<reference evidence="1 2" key="1">
    <citation type="journal article" date="2013" name="Proc. Natl. Acad. Sci. U.S.A.">
        <title>Fine-scale variation in meiotic recombination in Mimulus inferred from population shotgun sequencing.</title>
        <authorList>
            <person name="Hellsten U."/>
            <person name="Wright K.M."/>
            <person name="Jenkins J."/>
            <person name="Shu S."/>
            <person name="Yuan Y."/>
            <person name="Wessler S.R."/>
            <person name="Schmutz J."/>
            <person name="Willis J.H."/>
            <person name="Rokhsar D.S."/>
        </authorList>
    </citation>
    <scope>NUCLEOTIDE SEQUENCE [LARGE SCALE GENOMIC DNA]</scope>
    <source>
        <strain evidence="2">cv. DUN x IM62</strain>
    </source>
</reference>
<evidence type="ECO:0000313" key="1">
    <source>
        <dbReference type="EMBL" id="EYU30261.1"/>
    </source>
</evidence>
<dbReference type="AlphaFoldDB" id="A0A022QQN3"/>
<dbReference type="Proteomes" id="UP000030748">
    <property type="component" value="Unassembled WGS sequence"/>
</dbReference>
<gene>
    <name evidence="1" type="ORF">MIMGU_mgv11b016998mg</name>
</gene>
<name>A0A022QQN3_ERYGU</name>
<dbReference type="STRING" id="4155.A0A022QQN3"/>
<accession>A0A022QQN3</accession>
<dbReference type="EMBL" id="KI631100">
    <property type="protein sequence ID" value="EYU30261.1"/>
    <property type="molecule type" value="Genomic_DNA"/>
</dbReference>
<sequence>MNYGLSSNQFDWVAYNEQILEEDNEADALARLHYEAAVNQEVVRGGSIPGRKYKPRDQKGKHEQLMYDYFIDNPVFVADDFRRWFRMKRHLLLRLVEDCERSNSYFQRKFDRAHKLGFSLLQKSTGRR</sequence>
<protein>
    <submittedName>
        <fullName evidence="1">Uncharacterized protein</fullName>
    </submittedName>
</protein>
<organism evidence="1 2">
    <name type="scientific">Erythranthe guttata</name>
    <name type="common">Yellow monkey flower</name>
    <name type="synonym">Mimulus guttatus</name>
    <dbReference type="NCBI Taxonomy" id="4155"/>
    <lineage>
        <taxon>Eukaryota</taxon>
        <taxon>Viridiplantae</taxon>
        <taxon>Streptophyta</taxon>
        <taxon>Embryophyta</taxon>
        <taxon>Tracheophyta</taxon>
        <taxon>Spermatophyta</taxon>
        <taxon>Magnoliopsida</taxon>
        <taxon>eudicotyledons</taxon>
        <taxon>Gunneridae</taxon>
        <taxon>Pentapetalae</taxon>
        <taxon>asterids</taxon>
        <taxon>lamiids</taxon>
        <taxon>Lamiales</taxon>
        <taxon>Phrymaceae</taxon>
        <taxon>Erythranthe</taxon>
    </lineage>
</organism>
<keyword evidence="2" id="KW-1185">Reference proteome</keyword>
<proteinExistence type="predicted"/>
<dbReference type="PANTHER" id="PTHR47150">
    <property type="entry name" value="OS12G0169200 PROTEIN"/>
    <property type="match status" value="1"/>
</dbReference>